<evidence type="ECO:0000313" key="1">
    <source>
        <dbReference type="EMBL" id="KAH6640301.1"/>
    </source>
</evidence>
<dbReference type="Proteomes" id="UP000724584">
    <property type="component" value="Unassembled WGS sequence"/>
</dbReference>
<comment type="caution">
    <text evidence="1">The sequence shown here is derived from an EMBL/GenBank/DDBJ whole genome shotgun (WGS) entry which is preliminary data.</text>
</comment>
<name>A0ACB7PHX8_9PEZI</name>
<protein>
    <submittedName>
        <fullName evidence="1">Uncharacterized protein</fullName>
    </submittedName>
</protein>
<proteinExistence type="predicted"/>
<dbReference type="EMBL" id="JAGIZQ010000002">
    <property type="protein sequence ID" value="KAH6640301.1"/>
    <property type="molecule type" value="Genomic_DNA"/>
</dbReference>
<evidence type="ECO:0000313" key="2">
    <source>
        <dbReference type="Proteomes" id="UP000724584"/>
    </source>
</evidence>
<organism evidence="1 2">
    <name type="scientific">Chaetomium tenue</name>
    <dbReference type="NCBI Taxonomy" id="1854479"/>
    <lineage>
        <taxon>Eukaryota</taxon>
        <taxon>Fungi</taxon>
        <taxon>Dikarya</taxon>
        <taxon>Ascomycota</taxon>
        <taxon>Pezizomycotina</taxon>
        <taxon>Sordariomycetes</taxon>
        <taxon>Sordariomycetidae</taxon>
        <taxon>Sordariales</taxon>
        <taxon>Chaetomiaceae</taxon>
        <taxon>Chaetomium</taxon>
    </lineage>
</organism>
<gene>
    <name evidence="1" type="ORF">F5144DRAFT_589813</name>
</gene>
<reference evidence="1 2" key="1">
    <citation type="journal article" date="2021" name="Nat. Commun.">
        <title>Genetic determinants of endophytism in the Arabidopsis root mycobiome.</title>
        <authorList>
            <person name="Mesny F."/>
            <person name="Miyauchi S."/>
            <person name="Thiergart T."/>
            <person name="Pickel B."/>
            <person name="Atanasova L."/>
            <person name="Karlsson M."/>
            <person name="Huettel B."/>
            <person name="Barry K.W."/>
            <person name="Haridas S."/>
            <person name="Chen C."/>
            <person name="Bauer D."/>
            <person name="Andreopoulos W."/>
            <person name="Pangilinan J."/>
            <person name="LaButti K."/>
            <person name="Riley R."/>
            <person name="Lipzen A."/>
            <person name="Clum A."/>
            <person name="Drula E."/>
            <person name="Henrissat B."/>
            <person name="Kohler A."/>
            <person name="Grigoriev I.V."/>
            <person name="Martin F.M."/>
            <person name="Hacquard S."/>
        </authorList>
    </citation>
    <scope>NUCLEOTIDE SEQUENCE [LARGE SCALE GENOMIC DNA]</scope>
    <source>
        <strain evidence="1 2">MPI-SDFR-AT-0079</strain>
    </source>
</reference>
<accession>A0ACB7PHX8</accession>
<keyword evidence="2" id="KW-1185">Reference proteome</keyword>
<sequence length="183" mass="19453">MYSPGLVCPSGWTTATVVSAEMTDRFSARDVIGKLEKGETAAFCCPTGLEFVYGSVNPLAASAGPRCVSTMFEGTFSFTHCGANDKNTLSEVIVGTDTVASTISSTSTRIETFEVGNPSGSGPRWNTTTIIIPLLLTTTQKPLGIATTLAPAVQLARVPPQPLHQLRVKIRLQAKKHLSQRAQ</sequence>